<reference evidence="1" key="1">
    <citation type="submission" date="2007-03" db="EMBL/GenBank/DDBJ databases">
        <title>Annotation of Culex pipiens quinquefasciatus.</title>
        <authorList>
            <consortium name="The Broad Institute Genome Sequencing Platform"/>
            <person name="Atkinson P.W."/>
            <person name="Hemingway J."/>
            <person name="Christensen B.M."/>
            <person name="Higgs S."/>
            <person name="Kodira C."/>
            <person name="Hannick L."/>
            <person name="Megy K."/>
            <person name="O'Leary S."/>
            <person name="Pearson M."/>
            <person name="Haas B.J."/>
            <person name="Mauceli E."/>
            <person name="Wortman J.R."/>
            <person name="Lee N.H."/>
            <person name="Guigo R."/>
            <person name="Stanke M."/>
            <person name="Alvarado L."/>
            <person name="Amedeo P."/>
            <person name="Antoine C.H."/>
            <person name="Arensburger P."/>
            <person name="Bidwell S.L."/>
            <person name="Crawford M."/>
            <person name="Camaro F."/>
            <person name="Devon K."/>
            <person name="Engels R."/>
            <person name="Hammond M."/>
            <person name="Howarth C."/>
            <person name="Koehrsen M."/>
            <person name="Lawson D."/>
            <person name="Montgomery P."/>
            <person name="Nene V."/>
            <person name="Nusbaum C."/>
            <person name="Puiu D."/>
            <person name="Romero-Severson J."/>
            <person name="Severson D.W."/>
            <person name="Shumway M."/>
            <person name="Sisk P."/>
            <person name="Stolte C."/>
            <person name="Zeng Q."/>
            <person name="Eisenstadt E."/>
            <person name="Fraser-Liggett C."/>
            <person name="Strausberg R."/>
            <person name="Galagan J."/>
            <person name="Birren B."/>
            <person name="Collins F.H."/>
        </authorList>
    </citation>
    <scope>NUCLEOTIDE SEQUENCE [LARGE SCALE GENOMIC DNA]</scope>
    <source>
        <strain evidence="1">JHB</strain>
    </source>
</reference>
<evidence type="ECO:0000313" key="3">
    <source>
        <dbReference type="Proteomes" id="UP000002320"/>
    </source>
</evidence>
<protein>
    <submittedName>
        <fullName evidence="1 2">Phd finger protein</fullName>
    </submittedName>
</protein>
<dbReference type="InParanoid" id="B0X9X7"/>
<evidence type="ECO:0000313" key="2">
    <source>
        <dbReference type="EnsemblMetazoa" id="CPIJ015784-PA"/>
    </source>
</evidence>
<proteinExistence type="predicted"/>
<dbReference type="EnsemblMetazoa" id="CPIJ015784-RA">
    <property type="protein sequence ID" value="CPIJ015784-PA"/>
    <property type="gene ID" value="CPIJ015784"/>
</dbReference>
<dbReference type="eggNOG" id="KOG0957">
    <property type="taxonomic scope" value="Eukaryota"/>
</dbReference>
<name>B0X9X7_CULQU</name>
<dbReference type="EMBL" id="DS232554">
    <property type="protein sequence ID" value="EDS43403.1"/>
    <property type="molecule type" value="Genomic_DNA"/>
</dbReference>
<reference evidence="2" key="2">
    <citation type="submission" date="2020-05" db="UniProtKB">
        <authorList>
            <consortium name="EnsemblMetazoa"/>
        </authorList>
    </citation>
    <scope>IDENTIFICATION</scope>
    <source>
        <strain evidence="2">JHB</strain>
    </source>
</reference>
<gene>
    <name evidence="2" type="primary">6049738</name>
    <name evidence="1" type="ORF">CpipJ_CPIJ015784</name>
</gene>
<evidence type="ECO:0000313" key="1">
    <source>
        <dbReference type="EMBL" id="EDS43403.1"/>
    </source>
</evidence>
<dbReference type="KEGG" id="cqu:CpipJ_CPIJ015784"/>
<keyword evidence="3" id="KW-1185">Reference proteome</keyword>
<dbReference type="HOGENOM" id="CLU_2111264_0_0_1"/>
<dbReference type="VEuPathDB" id="VectorBase:CPIJ015784"/>
<organism>
    <name type="scientific">Culex quinquefasciatus</name>
    <name type="common">Southern house mosquito</name>
    <name type="synonym">Culex pungens</name>
    <dbReference type="NCBI Taxonomy" id="7176"/>
    <lineage>
        <taxon>Eukaryota</taxon>
        <taxon>Metazoa</taxon>
        <taxon>Ecdysozoa</taxon>
        <taxon>Arthropoda</taxon>
        <taxon>Hexapoda</taxon>
        <taxon>Insecta</taxon>
        <taxon>Pterygota</taxon>
        <taxon>Neoptera</taxon>
        <taxon>Endopterygota</taxon>
        <taxon>Diptera</taxon>
        <taxon>Nematocera</taxon>
        <taxon>Culicoidea</taxon>
        <taxon>Culicidae</taxon>
        <taxon>Culicinae</taxon>
        <taxon>Culicini</taxon>
        <taxon>Culex</taxon>
        <taxon>Culex</taxon>
    </lineage>
</organism>
<dbReference type="AlphaFoldDB" id="B0X9X7"/>
<dbReference type="Proteomes" id="UP000002320">
    <property type="component" value="Unassembled WGS sequence"/>
</dbReference>
<sequence length="115" mass="13050">MGVGFPLKNLITQGKRDDTGRILQHPVQVEQRSTAERVRNLRCSDQHLLANCNTCHLPNWQCSECDKSDHIGPEFVILPKAPRKSRIRNSKDGIIVPYDMPLSEFEKSPECNPVV</sequence>
<accession>B0X9X7</accession>